<evidence type="ECO:0000313" key="2">
    <source>
        <dbReference type="EMBL" id="OCT99574.1"/>
    </source>
</evidence>
<dbReference type="AlphaFoldDB" id="A0A974I2T6"/>
<evidence type="ECO:0000313" key="3">
    <source>
        <dbReference type="Proteomes" id="UP000694892"/>
    </source>
</evidence>
<accession>A0A974I2T6</accession>
<feature type="region of interest" description="Disordered" evidence="1">
    <location>
        <begin position="1"/>
        <end position="35"/>
    </location>
</feature>
<sequence>MRNTYHGQREESIDPASGEETTKAMNGMGGSQQQRMKRYVFTQDVRTGFRPWEQMSDMAVTVCATLPPTVHLKHH</sequence>
<gene>
    <name evidence="2" type="ORF">XELAEV_18005356mg</name>
</gene>
<dbReference type="Proteomes" id="UP000694892">
    <property type="component" value="Chromosome 1L"/>
</dbReference>
<organism evidence="2 3">
    <name type="scientific">Xenopus laevis</name>
    <name type="common">African clawed frog</name>
    <dbReference type="NCBI Taxonomy" id="8355"/>
    <lineage>
        <taxon>Eukaryota</taxon>
        <taxon>Metazoa</taxon>
        <taxon>Chordata</taxon>
        <taxon>Craniata</taxon>
        <taxon>Vertebrata</taxon>
        <taxon>Euteleostomi</taxon>
        <taxon>Amphibia</taxon>
        <taxon>Batrachia</taxon>
        <taxon>Anura</taxon>
        <taxon>Pipoidea</taxon>
        <taxon>Pipidae</taxon>
        <taxon>Xenopodinae</taxon>
        <taxon>Xenopus</taxon>
        <taxon>Xenopus</taxon>
    </lineage>
</organism>
<reference evidence="3" key="1">
    <citation type="journal article" date="2016" name="Nature">
        <title>Genome evolution in the allotetraploid frog Xenopus laevis.</title>
        <authorList>
            <person name="Session A.M."/>
            <person name="Uno Y."/>
            <person name="Kwon T."/>
            <person name="Chapman J.A."/>
            <person name="Toyoda A."/>
            <person name="Takahashi S."/>
            <person name="Fukui A."/>
            <person name="Hikosaka A."/>
            <person name="Suzuki A."/>
            <person name="Kondo M."/>
            <person name="van Heeringen S.J."/>
            <person name="Quigley I."/>
            <person name="Heinz S."/>
            <person name="Ogino H."/>
            <person name="Ochi H."/>
            <person name="Hellsten U."/>
            <person name="Lyons J.B."/>
            <person name="Simakov O."/>
            <person name="Putnam N."/>
            <person name="Stites J."/>
            <person name="Kuroki Y."/>
            <person name="Tanaka T."/>
            <person name="Michiue T."/>
            <person name="Watanabe M."/>
            <person name="Bogdanovic O."/>
            <person name="Lister R."/>
            <person name="Georgiou G."/>
            <person name="Paranjpe S.S."/>
            <person name="van Kruijsbergen I."/>
            <person name="Shu S."/>
            <person name="Carlson J."/>
            <person name="Kinoshita T."/>
            <person name="Ohta Y."/>
            <person name="Mawaribuchi S."/>
            <person name="Jenkins J."/>
            <person name="Grimwood J."/>
            <person name="Schmutz J."/>
            <person name="Mitros T."/>
            <person name="Mozaffari S.V."/>
            <person name="Suzuki Y."/>
            <person name="Haramoto Y."/>
            <person name="Yamamoto T.S."/>
            <person name="Takagi C."/>
            <person name="Heald R."/>
            <person name="Miller K."/>
            <person name="Haudenschild C."/>
            <person name="Kitzman J."/>
            <person name="Nakayama T."/>
            <person name="Izutsu Y."/>
            <person name="Robert J."/>
            <person name="Fortriede J."/>
            <person name="Burns K."/>
            <person name="Lotay V."/>
            <person name="Karimi K."/>
            <person name="Yasuoka Y."/>
            <person name="Dichmann D.S."/>
            <person name="Flajnik M.F."/>
            <person name="Houston D.W."/>
            <person name="Shendure J."/>
            <person name="DuPasquier L."/>
            <person name="Vize P.D."/>
            <person name="Zorn A.M."/>
            <person name="Ito M."/>
            <person name="Marcotte E.M."/>
            <person name="Wallingford J.B."/>
            <person name="Ito Y."/>
            <person name="Asashima M."/>
            <person name="Ueno N."/>
            <person name="Matsuda Y."/>
            <person name="Veenstra G.J."/>
            <person name="Fujiyama A."/>
            <person name="Harland R.M."/>
            <person name="Taira M."/>
            <person name="Rokhsar D.S."/>
        </authorList>
    </citation>
    <scope>NUCLEOTIDE SEQUENCE [LARGE SCALE GENOMIC DNA]</scope>
    <source>
        <strain evidence="3">J</strain>
    </source>
</reference>
<name>A0A974I2T6_XENLA</name>
<proteinExistence type="predicted"/>
<evidence type="ECO:0000256" key="1">
    <source>
        <dbReference type="SAM" id="MobiDB-lite"/>
    </source>
</evidence>
<protein>
    <submittedName>
        <fullName evidence="2">Uncharacterized protein</fullName>
    </submittedName>
</protein>
<dbReference type="EMBL" id="CM004466">
    <property type="protein sequence ID" value="OCT99574.1"/>
    <property type="molecule type" value="Genomic_DNA"/>
</dbReference>